<gene>
    <name evidence="2" type="ORF">TIFTF001_027154</name>
</gene>
<protein>
    <submittedName>
        <fullName evidence="2">Uncharacterized protein</fullName>
    </submittedName>
</protein>
<evidence type="ECO:0000256" key="1">
    <source>
        <dbReference type="SAM" id="MobiDB-lite"/>
    </source>
</evidence>
<name>A0AA88DMK2_FICCA</name>
<keyword evidence="3" id="KW-1185">Reference proteome</keyword>
<feature type="compositionally biased region" description="Polar residues" evidence="1">
    <location>
        <begin position="61"/>
        <end position="74"/>
    </location>
</feature>
<evidence type="ECO:0000313" key="3">
    <source>
        <dbReference type="Proteomes" id="UP001187192"/>
    </source>
</evidence>
<feature type="non-terminal residue" evidence="2">
    <location>
        <position position="1"/>
    </location>
</feature>
<comment type="caution">
    <text evidence="2">The sequence shown here is derived from an EMBL/GenBank/DDBJ whole genome shotgun (WGS) entry which is preliminary data.</text>
</comment>
<dbReference type="EMBL" id="BTGU01000075">
    <property type="protein sequence ID" value="GMN58051.1"/>
    <property type="molecule type" value="Genomic_DNA"/>
</dbReference>
<accession>A0AA88DMK2</accession>
<dbReference type="AlphaFoldDB" id="A0AA88DMK2"/>
<feature type="compositionally biased region" description="Basic residues" evidence="1">
    <location>
        <begin position="78"/>
        <end position="94"/>
    </location>
</feature>
<dbReference type="Proteomes" id="UP001187192">
    <property type="component" value="Unassembled WGS sequence"/>
</dbReference>
<evidence type="ECO:0000313" key="2">
    <source>
        <dbReference type="EMBL" id="GMN58051.1"/>
    </source>
</evidence>
<feature type="region of interest" description="Disordered" evidence="1">
    <location>
        <begin position="56"/>
        <end position="99"/>
    </location>
</feature>
<sequence>MIVKAFPAGPGARGDPARSATLGTRWVRRPVGATGLIDGRHVALGPGDRSRWVASAAGLSGTRSPEYSASTGKASRSAWRKGLREHTKPRRRHASLTSQGRCKDALFRVSAGRKGSVINSPGYIPRDRVLGAQSGPSTRGHPGEMVRFGWVPVFSENGVWSCSPRTAACRPYSGMLRVLGMQVIGLLVWSFDARHLLSPSGCSQLIGYGRVLREVCAWSWDLTLHGTLLRAPGTSEVLGLLRQIVGPARAPPFGQYPVMGPDSVMLGPARAPPFGQCSVMGPNSVVR</sequence>
<proteinExistence type="predicted"/>
<reference evidence="2" key="1">
    <citation type="submission" date="2023-07" db="EMBL/GenBank/DDBJ databases">
        <title>draft genome sequence of fig (Ficus carica).</title>
        <authorList>
            <person name="Takahashi T."/>
            <person name="Nishimura K."/>
        </authorList>
    </citation>
    <scope>NUCLEOTIDE SEQUENCE</scope>
</reference>
<organism evidence="2 3">
    <name type="scientific">Ficus carica</name>
    <name type="common">Common fig</name>
    <dbReference type="NCBI Taxonomy" id="3494"/>
    <lineage>
        <taxon>Eukaryota</taxon>
        <taxon>Viridiplantae</taxon>
        <taxon>Streptophyta</taxon>
        <taxon>Embryophyta</taxon>
        <taxon>Tracheophyta</taxon>
        <taxon>Spermatophyta</taxon>
        <taxon>Magnoliopsida</taxon>
        <taxon>eudicotyledons</taxon>
        <taxon>Gunneridae</taxon>
        <taxon>Pentapetalae</taxon>
        <taxon>rosids</taxon>
        <taxon>fabids</taxon>
        <taxon>Rosales</taxon>
        <taxon>Moraceae</taxon>
        <taxon>Ficeae</taxon>
        <taxon>Ficus</taxon>
    </lineage>
</organism>